<feature type="transmembrane region" description="Helical" evidence="7">
    <location>
        <begin position="207"/>
        <end position="228"/>
    </location>
</feature>
<feature type="transmembrane region" description="Helical" evidence="7">
    <location>
        <begin position="118"/>
        <end position="140"/>
    </location>
</feature>
<feature type="domain" description="Major facilitator superfamily (MFS) profile" evidence="8">
    <location>
        <begin position="73"/>
        <end position="497"/>
    </location>
</feature>
<dbReference type="PANTHER" id="PTHR43791:SF22">
    <property type="entry name" value="TRANSPORTER, PUTATIVE (AFU_ORTHOLOGUE AFUA_6G11320)-RELATED"/>
    <property type="match status" value="1"/>
</dbReference>
<dbReference type="InterPro" id="IPR020846">
    <property type="entry name" value="MFS_dom"/>
</dbReference>
<dbReference type="AlphaFoldDB" id="A0A3M9YBW5"/>
<dbReference type="Pfam" id="PF07690">
    <property type="entry name" value="MFS_1"/>
    <property type="match status" value="1"/>
</dbReference>
<evidence type="ECO:0000256" key="5">
    <source>
        <dbReference type="ARBA" id="ARBA00023136"/>
    </source>
</evidence>
<proteinExistence type="predicted"/>
<keyword evidence="5 7" id="KW-0472">Membrane</keyword>
<comment type="caution">
    <text evidence="9">The sequence shown here is derived from an EMBL/GenBank/DDBJ whole genome shotgun (WGS) entry which is preliminary data.</text>
</comment>
<feature type="compositionally biased region" description="Polar residues" evidence="6">
    <location>
        <begin position="19"/>
        <end position="30"/>
    </location>
</feature>
<dbReference type="FunFam" id="1.20.1250.20:FF:000034">
    <property type="entry name" value="MFS general substrate transporter"/>
    <property type="match status" value="1"/>
</dbReference>
<evidence type="ECO:0000313" key="10">
    <source>
        <dbReference type="Proteomes" id="UP000267145"/>
    </source>
</evidence>
<dbReference type="PANTHER" id="PTHR43791">
    <property type="entry name" value="PERMEASE-RELATED"/>
    <property type="match status" value="1"/>
</dbReference>
<dbReference type="GeneID" id="39609765"/>
<name>A0A3M9YBW5_9PEZI</name>
<protein>
    <recommendedName>
        <fullName evidence="8">Major facilitator superfamily (MFS) profile domain-containing protein</fullName>
    </recommendedName>
</protein>
<evidence type="ECO:0000259" key="8">
    <source>
        <dbReference type="PROSITE" id="PS50850"/>
    </source>
</evidence>
<feature type="transmembrane region" description="Helical" evidence="7">
    <location>
        <begin position="437"/>
        <end position="458"/>
    </location>
</feature>
<feature type="region of interest" description="Disordered" evidence="6">
    <location>
        <begin position="1"/>
        <end position="44"/>
    </location>
</feature>
<keyword evidence="10" id="KW-1185">Reference proteome</keyword>
<dbReference type="InterPro" id="IPR036259">
    <property type="entry name" value="MFS_trans_sf"/>
</dbReference>
<dbReference type="EMBL" id="RBVV01000040">
    <property type="protein sequence ID" value="RNJ57462.1"/>
    <property type="molecule type" value="Genomic_DNA"/>
</dbReference>
<evidence type="ECO:0000256" key="2">
    <source>
        <dbReference type="ARBA" id="ARBA00022448"/>
    </source>
</evidence>
<feature type="transmembrane region" description="Helical" evidence="7">
    <location>
        <begin position="470"/>
        <end position="491"/>
    </location>
</feature>
<reference evidence="9 10" key="1">
    <citation type="submission" date="2018-10" db="EMBL/GenBank/DDBJ databases">
        <title>Genome sequence of Verticillium nonalfalfae VnAa140.</title>
        <authorList>
            <person name="Stajich J.E."/>
            <person name="Kasson M.T."/>
        </authorList>
    </citation>
    <scope>NUCLEOTIDE SEQUENCE [LARGE SCALE GENOMIC DNA]</scope>
    <source>
        <strain evidence="9 10">VnAa140</strain>
    </source>
</reference>
<gene>
    <name evidence="9" type="ORF">D7B24_006076</name>
</gene>
<feature type="transmembrane region" description="Helical" evidence="7">
    <location>
        <begin position="311"/>
        <end position="335"/>
    </location>
</feature>
<dbReference type="RefSeq" id="XP_028495620.1">
    <property type="nucleotide sequence ID" value="XM_028640216.1"/>
</dbReference>
<feature type="transmembrane region" description="Helical" evidence="7">
    <location>
        <begin position="147"/>
        <end position="167"/>
    </location>
</feature>
<dbReference type="FunFam" id="1.20.1250.20:FF:000068">
    <property type="entry name" value="MFS general substrate transporter"/>
    <property type="match status" value="1"/>
</dbReference>
<feature type="transmembrane region" description="Helical" evidence="7">
    <location>
        <begin position="405"/>
        <end position="425"/>
    </location>
</feature>
<evidence type="ECO:0000256" key="7">
    <source>
        <dbReference type="SAM" id="Phobius"/>
    </source>
</evidence>
<dbReference type="InterPro" id="IPR011701">
    <property type="entry name" value="MFS"/>
</dbReference>
<feature type="transmembrane region" description="Helical" evidence="7">
    <location>
        <begin position="374"/>
        <end position="393"/>
    </location>
</feature>
<feature type="transmembrane region" description="Helical" evidence="7">
    <location>
        <begin position="240"/>
        <end position="262"/>
    </location>
</feature>
<evidence type="ECO:0000256" key="3">
    <source>
        <dbReference type="ARBA" id="ARBA00022692"/>
    </source>
</evidence>
<sequence length="526" mass="57925">MSEAKSHELFQEPAPSGSPGPTTAQDSDSPSDAGEAPATAKAGNEKPSDIVHALEIEHGIKEKALIRKIDYKLLPALGLLYLLSFLDRSNAILASVSEIVTLTVGSFHTDSRTAGNEYLTGLTMYFIGYVIFEIPANIVLKRTSPQFWLPTLCVAWGIVATLLGIVHNLAGFLSARFFLGVAEAGYFPAVVYILSMYYKRDERQYRISLFFSAASLAGAFGGILAYGIGRMRGVVWENSWRWIFILEGIATVVIGVAAYFFVQNYPDTAKFFTEPERKFVYARLAADSDATHAEPFTWAAVLSALKDPKCWLYGFGFHTMSLPLYTFSLFLPTIIRDLGYSSWRAQLLTVPVYAFSFATTLTVAIYSERLKQRAIFIAGSSFFAIIGYIMLLANTDPTGRPGLSYAGTFFAAGGIYPATALVLSWPAINVSGQTKRAIGNAMQITIGNCGAILGTQLYRANDGPRFIVGHSFALGYLAANILVCATLRFILKRENTRREQIAKEVKEIGELTDWPGDSDPRWRFQY</sequence>
<comment type="subcellular location">
    <subcellularLocation>
        <location evidence="1">Membrane</location>
        <topology evidence="1">Multi-pass membrane protein</topology>
    </subcellularLocation>
</comment>
<dbReference type="Gene3D" id="1.20.1250.20">
    <property type="entry name" value="MFS general substrate transporter like domains"/>
    <property type="match status" value="2"/>
</dbReference>
<keyword evidence="4 7" id="KW-1133">Transmembrane helix</keyword>
<accession>A0A3M9YBW5</accession>
<feature type="transmembrane region" description="Helical" evidence="7">
    <location>
        <begin position="347"/>
        <end position="367"/>
    </location>
</feature>
<evidence type="ECO:0000256" key="6">
    <source>
        <dbReference type="SAM" id="MobiDB-lite"/>
    </source>
</evidence>
<dbReference type="SUPFAM" id="SSF103473">
    <property type="entry name" value="MFS general substrate transporter"/>
    <property type="match status" value="1"/>
</dbReference>
<dbReference type="PROSITE" id="PS50850">
    <property type="entry name" value="MFS"/>
    <property type="match status" value="1"/>
</dbReference>
<evidence type="ECO:0000256" key="4">
    <source>
        <dbReference type="ARBA" id="ARBA00022989"/>
    </source>
</evidence>
<keyword evidence="3 7" id="KW-0812">Transmembrane</keyword>
<feature type="transmembrane region" description="Helical" evidence="7">
    <location>
        <begin position="173"/>
        <end position="195"/>
    </location>
</feature>
<dbReference type="Proteomes" id="UP000267145">
    <property type="component" value="Unassembled WGS sequence"/>
</dbReference>
<feature type="compositionally biased region" description="Basic and acidic residues" evidence="6">
    <location>
        <begin position="1"/>
        <end position="10"/>
    </location>
</feature>
<dbReference type="GO" id="GO:0022857">
    <property type="term" value="F:transmembrane transporter activity"/>
    <property type="evidence" value="ECO:0007669"/>
    <property type="project" value="InterPro"/>
</dbReference>
<evidence type="ECO:0000256" key="1">
    <source>
        <dbReference type="ARBA" id="ARBA00004141"/>
    </source>
</evidence>
<dbReference type="GO" id="GO:0016020">
    <property type="term" value="C:membrane"/>
    <property type="evidence" value="ECO:0007669"/>
    <property type="project" value="UniProtKB-SubCell"/>
</dbReference>
<dbReference type="STRING" id="1051616.A0A3M9YBW5"/>
<evidence type="ECO:0000313" key="9">
    <source>
        <dbReference type="EMBL" id="RNJ57462.1"/>
    </source>
</evidence>
<keyword evidence="2" id="KW-0813">Transport</keyword>
<organism evidence="9 10">
    <name type="scientific">Verticillium nonalfalfae</name>
    <dbReference type="NCBI Taxonomy" id="1051616"/>
    <lineage>
        <taxon>Eukaryota</taxon>
        <taxon>Fungi</taxon>
        <taxon>Dikarya</taxon>
        <taxon>Ascomycota</taxon>
        <taxon>Pezizomycotina</taxon>
        <taxon>Sordariomycetes</taxon>
        <taxon>Hypocreomycetidae</taxon>
        <taxon>Glomerellales</taxon>
        <taxon>Plectosphaerellaceae</taxon>
        <taxon>Verticillium</taxon>
    </lineage>
</organism>